<proteinExistence type="predicted"/>
<name>A0ABY7CMW6_9BASI</name>
<dbReference type="Proteomes" id="UP001164743">
    <property type="component" value="Chromosome 5A"/>
</dbReference>
<sequence>MSLEYELESLFRSAGKIAPYLGELLRSLAELDTTLGDRRLDRRLLFITQTVEGMASEAVASSPPEKNYNESWFATWNTLINIAVRNFVGAAEEL</sequence>
<evidence type="ECO:0000313" key="2">
    <source>
        <dbReference type="Proteomes" id="UP001164743"/>
    </source>
</evidence>
<dbReference type="EMBL" id="CP110425">
    <property type="protein sequence ID" value="WAQ85322.1"/>
    <property type="molecule type" value="Genomic_DNA"/>
</dbReference>
<keyword evidence="2" id="KW-1185">Reference proteome</keyword>
<dbReference type="GeneID" id="77810601"/>
<accession>A0ABY7CMW6</accession>
<gene>
    <name evidence="1" type="ORF">PtA15_5A897</name>
</gene>
<reference evidence="1" key="1">
    <citation type="submission" date="2022-10" db="EMBL/GenBank/DDBJ databases">
        <title>Puccinia triticina Genome sequencing and assembly.</title>
        <authorList>
            <person name="Li C."/>
        </authorList>
    </citation>
    <scope>NUCLEOTIDE SEQUENCE</scope>
    <source>
        <strain evidence="1">Pt15</strain>
    </source>
</reference>
<evidence type="ECO:0000313" key="1">
    <source>
        <dbReference type="EMBL" id="WAQ85322.1"/>
    </source>
</evidence>
<organism evidence="1 2">
    <name type="scientific">Puccinia triticina</name>
    <dbReference type="NCBI Taxonomy" id="208348"/>
    <lineage>
        <taxon>Eukaryota</taxon>
        <taxon>Fungi</taxon>
        <taxon>Dikarya</taxon>
        <taxon>Basidiomycota</taxon>
        <taxon>Pucciniomycotina</taxon>
        <taxon>Pucciniomycetes</taxon>
        <taxon>Pucciniales</taxon>
        <taxon>Pucciniaceae</taxon>
        <taxon>Puccinia</taxon>
    </lineage>
</organism>
<protein>
    <submittedName>
        <fullName evidence="1">Uncharacterized protein</fullName>
    </submittedName>
</protein>
<dbReference type="RefSeq" id="XP_053020877.1">
    <property type="nucleotide sequence ID" value="XM_053169706.1"/>
</dbReference>